<protein>
    <submittedName>
        <fullName evidence="1">Uncharacterized protein</fullName>
    </submittedName>
</protein>
<dbReference type="AlphaFoldDB" id="A0A4S1CM17"/>
<sequence>MPDCELLSGCIFFNDQMANMPSTSNVFKMMYCTDNFEGCARYTVRKAAGKEAVLDDLFPNQMERAREILVKR</sequence>
<keyword evidence="2" id="KW-1185">Reference proteome</keyword>
<name>A0A4S1CM17_9BACT</name>
<reference evidence="1 2" key="1">
    <citation type="submission" date="2019-04" db="EMBL/GenBank/DDBJ databases">
        <title>Geobacter oryzae sp. nov., ferric-reducing bacteria isolated from paddy soil.</title>
        <authorList>
            <person name="Xu Z."/>
            <person name="Masuda Y."/>
            <person name="Itoh H."/>
            <person name="Senoo K."/>
        </authorList>
    </citation>
    <scope>NUCLEOTIDE SEQUENCE [LARGE SCALE GENOMIC DNA]</scope>
    <source>
        <strain evidence="1 2">Red111</strain>
    </source>
</reference>
<comment type="caution">
    <text evidence="1">The sequence shown here is derived from an EMBL/GenBank/DDBJ whole genome shotgun (WGS) entry which is preliminary data.</text>
</comment>
<proteinExistence type="predicted"/>
<gene>
    <name evidence="1" type="ORF">E4633_05035</name>
</gene>
<dbReference type="EMBL" id="SRSC01000001">
    <property type="protein sequence ID" value="TGU74827.1"/>
    <property type="molecule type" value="Genomic_DNA"/>
</dbReference>
<dbReference type="RefSeq" id="WP_135869149.1">
    <property type="nucleotide sequence ID" value="NZ_SRSC01000001.1"/>
</dbReference>
<organism evidence="1 2">
    <name type="scientific">Geomonas terrae</name>
    <dbReference type="NCBI Taxonomy" id="2562681"/>
    <lineage>
        <taxon>Bacteria</taxon>
        <taxon>Pseudomonadati</taxon>
        <taxon>Thermodesulfobacteriota</taxon>
        <taxon>Desulfuromonadia</taxon>
        <taxon>Geobacterales</taxon>
        <taxon>Geobacteraceae</taxon>
        <taxon>Geomonas</taxon>
    </lineage>
</organism>
<evidence type="ECO:0000313" key="2">
    <source>
        <dbReference type="Proteomes" id="UP000306416"/>
    </source>
</evidence>
<accession>A0A4S1CM17</accession>
<evidence type="ECO:0000313" key="1">
    <source>
        <dbReference type="EMBL" id="TGU74827.1"/>
    </source>
</evidence>
<dbReference type="Proteomes" id="UP000306416">
    <property type="component" value="Unassembled WGS sequence"/>
</dbReference>